<sequence length="118" mass="13217">MHGDFEELGRKVQRAQYAMAQVRGIGVVRGVSVIVDAENRLLSIDVPNATAIIEAYQAALRDKEPKAAAAMRELNADARLRSVRTFTEANSARLEAERRLRAEPGELYDTRQSWSVFE</sequence>
<dbReference type="EMBL" id="QJKF01000002">
    <property type="protein sequence ID" value="PXX68537.1"/>
    <property type="molecule type" value="Genomic_DNA"/>
</dbReference>
<dbReference type="AlphaFoldDB" id="A0A318KJG0"/>
<organism evidence="1 2">
    <name type="scientific">Nocardia tenerifensis</name>
    <dbReference type="NCBI Taxonomy" id="228006"/>
    <lineage>
        <taxon>Bacteria</taxon>
        <taxon>Bacillati</taxon>
        <taxon>Actinomycetota</taxon>
        <taxon>Actinomycetes</taxon>
        <taxon>Mycobacteriales</taxon>
        <taxon>Nocardiaceae</taxon>
        <taxon>Nocardia</taxon>
    </lineage>
</organism>
<proteinExistence type="predicted"/>
<comment type="caution">
    <text evidence="1">The sequence shown here is derived from an EMBL/GenBank/DDBJ whole genome shotgun (WGS) entry which is preliminary data.</text>
</comment>
<evidence type="ECO:0000313" key="2">
    <source>
        <dbReference type="Proteomes" id="UP000247569"/>
    </source>
</evidence>
<dbReference type="Proteomes" id="UP000247569">
    <property type="component" value="Unassembled WGS sequence"/>
</dbReference>
<evidence type="ECO:0008006" key="3">
    <source>
        <dbReference type="Google" id="ProtNLM"/>
    </source>
</evidence>
<name>A0A318KJG0_9NOCA</name>
<dbReference type="OrthoDB" id="4464258at2"/>
<keyword evidence="2" id="KW-1185">Reference proteome</keyword>
<reference evidence="1 2" key="1">
    <citation type="submission" date="2018-05" db="EMBL/GenBank/DDBJ databases">
        <title>Genomic Encyclopedia of Type Strains, Phase IV (KMG-IV): sequencing the most valuable type-strain genomes for metagenomic binning, comparative biology and taxonomic classification.</title>
        <authorList>
            <person name="Goeker M."/>
        </authorList>
    </citation>
    <scope>NUCLEOTIDE SEQUENCE [LARGE SCALE GENOMIC DNA]</scope>
    <source>
        <strain evidence="1 2">DSM 44704</strain>
    </source>
</reference>
<protein>
    <recommendedName>
        <fullName evidence="3">YbaB/EbfC DNA-binding family protein</fullName>
    </recommendedName>
</protein>
<dbReference type="RefSeq" id="WP_051187251.1">
    <property type="nucleotide sequence ID" value="NZ_QJKF01000002.1"/>
</dbReference>
<evidence type="ECO:0000313" key="1">
    <source>
        <dbReference type="EMBL" id="PXX68537.1"/>
    </source>
</evidence>
<accession>A0A318KJG0</accession>
<gene>
    <name evidence="1" type="ORF">DFR70_102219</name>
</gene>